<dbReference type="PROSITE" id="PS00723">
    <property type="entry name" value="POLYPRENYL_SYNTHASE_1"/>
    <property type="match status" value="1"/>
</dbReference>
<dbReference type="EMBL" id="CP029077">
    <property type="protein sequence ID" value="QED22833.1"/>
    <property type="molecule type" value="Genomic_DNA"/>
</dbReference>
<dbReference type="InterPro" id="IPR008949">
    <property type="entry name" value="Isoprenoid_synthase_dom_sf"/>
</dbReference>
<accession>A0A5B8XBV2</accession>
<comment type="similarity">
    <text evidence="2 6">Belongs to the FPP/GGPP synthase family.</text>
</comment>
<dbReference type="OrthoDB" id="9805316at2"/>
<dbReference type="Pfam" id="PF00348">
    <property type="entry name" value="polyprenyl_synt"/>
    <property type="match status" value="1"/>
</dbReference>
<dbReference type="PANTHER" id="PTHR12001:SF69">
    <property type="entry name" value="ALL TRANS-POLYPRENYL-DIPHOSPHATE SYNTHASE PDSS1"/>
    <property type="match status" value="1"/>
</dbReference>
<name>A0A5B8XBV2_9RICK</name>
<dbReference type="CDD" id="cd00685">
    <property type="entry name" value="Trans_IPPS_HT"/>
    <property type="match status" value="1"/>
</dbReference>
<dbReference type="PANTHER" id="PTHR12001">
    <property type="entry name" value="GERANYLGERANYL PYROPHOSPHATE SYNTHASE"/>
    <property type="match status" value="1"/>
</dbReference>
<evidence type="ECO:0000256" key="1">
    <source>
        <dbReference type="ARBA" id="ARBA00001946"/>
    </source>
</evidence>
<dbReference type="GO" id="GO:0046872">
    <property type="term" value="F:metal ion binding"/>
    <property type="evidence" value="ECO:0007669"/>
    <property type="project" value="UniProtKB-KW"/>
</dbReference>
<protein>
    <submittedName>
        <fullName evidence="7">Octaprenyl-diphosphate synthase</fullName>
    </submittedName>
</protein>
<evidence type="ECO:0000313" key="7">
    <source>
        <dbReference type="EMBL" id="QED22833.1"/>
    </source>
</evidence>
<evidence type="ECO:0000256" key="3">
    <source>
        <dbReference type="ARBA" id="ARBA00022679"/>
    </source>
</evidence>
<dbReference type="InterPro" id="IPR000092">
    <property type="entry name" value="Polyprenyl_synt"/>
</dbReference>
<dbReference type="SFLD" id="SFLDS00005">
    <property type="entry name" value="Isoprenoid_Synthase_Type_I"/>
    <property type="match status" value="1"/>
</dbReference>
<evidence type="ECO:0000256" key="2">
    <source>
        <dbReference type="ARBA" id="ARBA00006706"/>
    </source>
</evidence>
<dbReference type="InterPro" id="IPR033749">
    <property type="entry name" value="Polyprenyl_synt_CS"/>
</dbReference>
<keyword evidence="5" id="KW-0460">Magnesium</keyword>
<dbReference type="SUPFAM" id="SSF48576">
    <property type="entry name" value="Terpenoid synthases"/>
    <property type="match status" value="1"/>
</dbReference>
<evidence type="ECO:0000313" key="8">
    <source>
        <dbReference type="Proteomes" id="UP000321934"/>
    </source>
</evidence>
<organism evidence="7 8">
    <name type="scientific">Candidatus Deianiraea vastatrix</name>
    <dbReference type="NCBI Taxonomy" id="2163644"/>
    <lineage>
        <taxon>Bacteria</taxon>
        <taxon>Pseudomonadati</taxon>
        <taxon>Pseudomonadota</taxon>
        <taxon>Alphaproteobacteria</taxon>
        <taxon>Rickettsiales</taxon>
        <taxon>Candidatus Deianiraeaceae</taxon>
        <taxon>Candidatus Deianiraea</taxon>
    </lineage>
</organism>
<evidence type="ECO:0000256" key="4">
    <source>
        <dbReference type="ARBA" id="ARBA00022723"/>
    </source>
</evidence>
<dbReference type="GO" id="GO:0008299">
    <property type="term" value="P:isoprenoid biosynthetic process"/>
    <property type="evidence" value="ECO:0007669"/>
    <property type="project" value="InterPro"/>
</dbReference>
<dbReference type="RefSeq" id="WP_146820145.1">
    <property type="nucleotide sequence ID" value="NZ_CP029077.1"/>
</dbReference>
<evidence type="ECO:0000256" key="5">
    <source>
        <dbReference type="ARBA" id="ARBA00022842"/>
    </source>
</evidence>
<dbReference type="AlphaFoldDB" id="A0A5B8XBV2"/>
<sequence length="321" mass="36272">MDYKDYLFDVKGFIANNLSYDSPFVKDIVSKIPYSSGKMTRSLILYSLSKISSDIDENIRNKAVLFGSIIEILHLATIVHDDVIDDSSQRRGSLTLNKAETNRISILAGDILFSTSFKLMAAQNDNEITKIIANACEDVVCGEIEEEILISNSDIQMQDYLTIIDKKTARLFEISAEIGSIIANSNLVEKAKIFGKNIGIAFQIIDDLIDYFSTEKDSGKPQFSDIKTKKFTIPVIMLKQYATQDEMNTVNQIFTNKNHTASEDDINAILALMNKYEIKSKIIDESEKYVNLAKDALLTFNDSKDRSIMLQFLNEISYRNK</sequence>
<dbReference type="PROSITE" id="PS00444">
    <property type="entry name" value="POLYPRENYL_SYNTHASE_2"/>
    <property type="match status" value="1"/>
</dbReference>
<comment type="cofactor">
    <cofactor evidence="1">
        <name>Mg(2+)</name>
        <dbReference type="ChEBI" id="CHEBI:18420"/>
    </cofactor>
</comment>
<keyword evidence="3 6" id="KW-0808">Transferase</keyword>
<keyword evidence="4" id="KW-0479">Metal-binding</keyword>
<evidence type="ECO:0000256" key="6">
    <source>
        <dbReference type="RuleBase" id="RU004466"/>
    </source>
</evidence>
<dbReference type="Gene3D" id="1.10.600.10">
    <property type="entry name" value="Farnesyl Diphosphate Synthase"/>
    <property type="match status" value="1"/>
</dbReference>
<dbReference type="GO" id="GO:0004659">
    <property type="term" value="F:prenyltransferase activity"/>
    <property type="evidence" value="ECO:0007669"/>
    <property type="project" value="InterPro"/>
</dbReference>
<proteinExistence type="inferred from homology"/>
<keyword evidence="8" id="KW-1185">Reference proteome</keyword>
<reference evidence="7 8" key="1">
    <citation type="journal article" date="2019" name="ISME J.">
        <title>Deianiraea, an extracellular bacterium associated with the ciliate Paramecium, suggests an alternative scenario for the evolution of Rickettsiales.</title>
        <authorList>
            <person name="Castelli M."/>
            <person name="Sabaneyeva E."/>
            <person name="Lanzoni O."/>
            <person name="Lebedeva N."/>
            <person name="Floriano A.M."/>
            <person name="Gaiarsa S."/>
            <person name="Benken K."/>
            <person name="Modeo L."/>
            <person name="Bandi C."/>
            <person name="Potekhin A."/>
            <person name="Sassera D."/>
            <person name="Petroni G."/>
        </authorList>
    </citation>
    <scope>NUCLEOTIDE SEQUENCE [LARGE SCALE GENOMIC DNA]</scope>
    <source>
        <strain evidence="7">CyL4-1</strain>
    </source>
</reference>
<gene>
    <name evidence="7" type="ORF">Deia_00019</name>
</gene>
<dbReference type="Proteomes" id="UP000321934">
    <property type="component" value="Chromosome"/>
</dbReference>